<dbReference type="GO" id="GO:0003682">
    <property type="term" value="F:chromatin binding"/>
    <property type="evidence" value="ECO:0007669"/>
    <property type="project" value="TreeGrafter"/>
</dbReference>
<keyword evidence="6" id="KW-1185">Reference proteome</keyword>
<dbReference type="GO" id="GO:0000977">
    <property type="term" value="F:RNA polymerase II transcription regulatory region sequence-specific DNA binding"/>
    <property type="evidence" value="ECO:0007669"/>
    <property type="project" value="TreeGrafter"/>
</dbReference>
<organism evidence="5 6">
    <name type="scientific">Dillenia turbinata</name>
    <dbReference type="NCBI Taxonomy" id="194707"/>
    <lineage>
        <taxon>Eukaryota</taxon>
        <taxon>Viridiplantae</taxon>
        <taxon>Streptophyta</taxon>
        <taxon>Embryophyta</taxon>
        <taxon>Tracheophyta</taxon>
        <taxon>Spermatophyta</taxon>
        <taxon>Magnoliopsida</taxon>
        <taxon>eudicotyledons</taxon>
        <taxon>Gunneridae</taxon>
        <taxon>Pentapetalae</taxon>
        <taxon>Dilleniales</taxon>
        <taxon>Dilleniaceae</taxon>
        <taxon>Dillenia</taxon>
    </lineage>
</organism>
<gene>
    <name evidence="5" type="ORF">RJ641_005514</name>
</gene>
<dbReference type="AlphaFoldDB" id="A0AAN8Z7C5"/>
<dbReference type="GO" id="GO:0042393">
    <property type="term" value="F:histone binding"/>
    <property type="evidence" value="ECO:0007669"/>
    <property type="project" value="TreeGrafter"/>
</dbReference>
<dbReference type="GO" id="GO:0045944">
    <property type="term" value="P:positive regulation of transcription by RNA polymerase II"/>
    <property type="evidence" value="ECO:0007669"/>
    <property type="project" value="TreeGrafter"/>
</dbReference>
<dbReference type="Pfam" id="PF16135">
    <property type="entry name" value="TDBD"/>
    <property type="match status" value="1"/>
</dbReference>
<evidence type="ECO:0000259" key="4">
    <source>
        <dbReference type="Pfam" id="PF16135"/>
    </source>
</evidence>
<feature type="region of interest" description="Disordered" evidence="3">
    <location>
        <begin position="449"/>
        <end position="475"/>
    </location>
</feature>
<dbReference type="EMBL" id="JBAMMX010000013">
    <property type="protein sequence ID" value="KAK6929309.1"/>
    <property type="molecule type" value="Genomic_DNA"/>
</dbReference>
<name>A0AAN8Z7C5_9MAGN</name>
<evidence type="ECO:0000256" key="1">
    <source>
        <dbReference type="ARBA" id="ARBA00004123"/>
    </source>
</evidence>
<evidence type="ECO:0000256" key="3">
    <source>
        <dbReference type="SAM" id="MobiDB-lite"/>
    </source>
</evidence>
<evidence type="ECO:0000313" key="5">
    <source>
        <dbReference type="EMBL" id="KAK6929309.1"/>
    </source>
</evidence>
<comment type="caution">
    <text evidence="5">The sequence shown here is derived from an EMBL/GenBank/DDBJ whole genome shotgun (WGS) entry which is preliminary data.</text>
</comment>
<evidence type="ECO:0000313" key="6">
    <source>
        <dbReference type="Proteomes" id="UP001370490"/>
    </source>
</evidence>
<keyword evidence="2" id="KW-0539">Nucleus</keyword>
<protein>
    <submittedName>
        <fullName evidence="5">Tify domain binding domain</fullName>
    </submittedName>
</protein>
<dbReference type="InterPro" id="IPR032308">
    <property type="entry name" value="TDBD"/>
</dbReference>
<dbReference type="Proteomes" id="UP001370490">
    <property type="component" value="Unassembled WGS sequence"/>
</dbReference>
<reference evidence="5 6" key="1">
    <citation type="submission" date="2023-12" db="EMBL/GenBank/DDBJ databases">
        <title>A high-quality genome assembly for Dillenia turbinata (Dilleniales).</title>
        <authorList>
            <person name="Chanderbali A."/>
        </authorList>
    </citation>
    <scope>NUCLEOTIDE SEQUENCE [LARGE SCALE GENOMIC DNA]</scope>
    <source>
        <strain evidence="5">LSX21</strain>
        <tissue evidence="5">Leaf</tissue>
    </source>
</reference>
<accession>A0AAN8Z7C5</accession>
<evidence type="ECO:0000256" key="2">
    <source>
        <dbReference type="ARBA" id="ARBA00023242"/>
    </source>
</evidence>
<sequence length="629" mass="69254">MHVKTSVGGVKDNLWWECVQEAVSGKKVLLPVQRNDSQTGMTFDEEPASQFIVSFQNKSMWMQRDAGCLTDGAIAYNSSSRIEPKRSHQWLMDATESEPFCNKKQAMENLNSRPISGISNMNVSPWENPSNFQSVSGQFSDRLFGSESIRTMNLVDRTMPTFGAEVLNMGRKSYDDQFRNDSSVGLSMSHSMEDPASCLNYGGIRKVKINQVQDSDNGMSVAIEQPHSQVNDSHISMGSVYSKCENNISLGSNYDNGTENSMSVGPAFNKSGSSFMSMGHIFNKEDGSFISMGHNYHKEDGILSMGPSFDKVDSNFISMGSSYEKEDGNIMSVGAAYEKGPETFIPMGPTFSKANDGFISTGAANDKVNDNIMTIGQAYRKVDNNMVSMGLTYNKGDSSILSMGQKHNKVEGNTISFGGFQDESDANPADRVISGYDLLMNQHSAQASEAVGQKDLVDSSADPSSLSVPKPGNVTKNKELKASKKVVPNNFPSNVKSLLSTGILDEVPVKYVSWSREKNLQGIIKGTAYLCGCQECGFSKSLNAYEFERHAGCKTKHPNNHIYFDNGKTIYAVVQELKNTPQEKLFEAIQSVTGSPINQKNFRIWKASYQAATRELQRIYGKDEIIMPL</sequence>
<proteinExistence type="predicted"/>
<comment type="subcellular location">
    <subcellularLocation>
        <location evidence="1">Nucleus</location>
    </subcellularLocation>
</comment>
<feature type="domain" description="Tify" evidence="4">
    <location>
        <begin position="522"/>
        <end position="576"/>
    </location>
</feature>
<dbReference type="PANTHER" id="PTHR47025">
    <property type="entry name" value="AUTOIMMUNE REGULATOR"/>
    <property type="match status" value="1"/>
</dbReference>
<dbReference type="GO" id="GO:0005634">
    <property type="term" value="C:nucleus"/>
    <property type="evidence" value="ECO:0007669"/>
    <property type="project" value="UniProtKB-SubCell"/>
</dbReference>
<dbReference type="PANTHER" id="PTHR47025:SF9">
    <property type="entry name" value="PROTEIN, PUTATIVE-RELATED"/>
    <property type="match status" value="1"/>
</dbReference>